<evidence type="ECO:0000256" key="2">
    <source>
        <dbReference type="SAM" id="Coils"/>
    </source>
</evidence>
<protein>
    <submittedName>
        <fullName evidence="4">CHAT domain-containing protein</fullName>
    </submittedName>
</protein>
<evidence type="ECO:0000259" key="3">
    <source>
        <dbReference type="Pfam" id="PF12770"/>
    </source>
</evidence>
<comment type="caution">
    <text evidence="4">The sequence shown here is derived from an EMBL/GenBank/DDBJ whole genome shotgun (WGS) entry which is preliminary data.</text>
</comment>
<dbReference type="Pfam" id="PF12770">
    <property type="entry name" value="CHAT"/>
    <property type="match status" value="1"/>
</dbReference>
<proteinExistence type="predicted"/>
<keyword evidence="2" id="KW-0175">Coiled coil</keyword>
<evidence type="ECO:0000313" key="4">
    <source>
        <dbReference type="EMBL" id="MEA5517413.1"/>
    </source>
</evidence>
<dbReference type="SMART" id="SM00028">
    <property type="entry name" value="TPR"/>
    <property type="match status" value="11"/>
</dbReference>
<dbReference type="PANTHER" id="PTHR10098:SF108">
    <property type="entry name" value="TETRATRICOPEPTIDE REPEAT PROTEIN 28"/>
    <property type="match status" value="1"/>
</dbReference>
<dbReference type="PROSITE" id="PS50005">
    <property type="entry name" value="TPR"/>
    <property type="match status" value="1"/>
</dbReference>
<feature type="domain" description="CHAT" evidence="3">
    <location>
        <begin position="981"/>
        <end position="1325"/>
    </location>
</feature>
<feature type="repeat" description="TPR" evidence="1">
    <location>
        <begin position="732"/>
        <end position="765"/>
    </location>
</feature>
<dbReference type="SUPFAM" id="SSF48452">
    <property type="entry name" value="TPR-like"/>
    <property type="match status" value="3"/>
</dbReference>
<dbReference type="PANTHER" id="PTHR10098">
    <property type="entry name" value="RAPSYN-RELATED"/>
    <property type="match status" value="1"/>
</dbReference>
<keyword evidence="5" id="KW-1185">Reference proteome</keyword>
<dbReference type="Proteomes" id="UP001301728">
    <property type="component" value="Unassembled WGS sequence"/>
</dbReference>
<keyword evidence="1" id="KW-0802">TPR repeat</keyword>
<dbReference type="InterPro" id="IPR024983">
    <property type="entry name" value="CHAT_dom"/>
</dbReference>
<feature type="coiled-coil region" evidence="2">
    <location>
        <begin position="836"/>
        <end position="878"/>
    </location>
</feature>
<name>A0ABU5TS70_9CYAN</name>
<dbReference type="Gene3D" id="1.25.40.10">
    <property type="entry name" value="Tetratricopeptide repeat domain"/>
    <property type="match status" value="4"/>
</dbReference>
<dbReference type="EMBL" id="JAYGHT010000001">
    <property type="protein sequence ID" value="MEA5517413.1"/>
    <property type="molecule type" value="Genomic_DNA"/>
</dbReference>
<evidence type="ECO:0000256" key="1">
    <source>
        <dbReference type="PROSITE-ProRule" id="PRU00339"/>
    </source>
</evidence>
<dbReference type="InterPro" id="IPR019734">
    <property type="entry name" value="TPR_rpt"/>
</dbReference>
<evidence type="ECO:0000313" key="5">
    <source>
        <dbReference type="Proteomes" id="UP001301728"/>
    </source>
</evidence>
<dbReference type="Pfam" id="PF13374">
    <property type="entry name" value="TPR_10"/>
    <property type="match status" value="5"/>
</dbReference>
<dbReference type="RefSeq" id="WP_323273837.1">
    <property type="nucleotide sequence ID" value="NZ_JAYGHT010000001.1"/>
</dbReference>
<gene>
    <name evidence="4" type="ORF">VB854_00470</name>
</gene>
<sequence>MESDTPSEQIRASNEDNYDRLIVTIQASKGTLSLLIASCDDRTFRDSIIRRYKTELAPAIPNYQTRLNYEQPSLRSALARLVEENPKLQAGTAAVLTVTGTEDLLTVTLGEGTTRSEVEQFFGYLQWTREGLREFPYPIVVWVTPEILGQMSFAAPDFWSWRSGVFRFVAPKVVTRTVTPNIPINESQLIKSEVVESLPLDELLLRVQQIEQERGDQARLLAILYDRLGQAYSSRVRTRESENLQEEIDLAIKYFQKAINLQTALGDEINLANTLNRLGNSLQLFSLGSKAENLEKGIASYKKALEVLTPEAFPVDWARTHNNLANAYLYSIRGEKAENLEKAIASYEKALEVYTHQAFPEDWAMTLNNLAIAYSERIRGEKAENLEKAIALYENALEVYTRYAFPYKWAMIHNNLANAYSEPIRGEKAENLEKAIASFKKALEVYTRDAFPEDWARTHNNLAIAYQYRIRGEKGENLERAIASYEKALEVYTREAFPFEWATTHNNLASAYLYRIRGEKAENLETAIASCKKALEVYTRDAFPYEWAGTQNNLAMAYSNRIRGEKAENLERAIASYEKAVEVLTRDAFPYEWGRTHNNLAAAYSNRIRGEEAENLEMAITSYKKALEVRTRDAFPVEWARTHNNLAAAYSNRIRGEKAENLEEAIASYEKAVEVLTRDAFPYEWATTHNNLAAAYSNRIRGEKAENLEKAIASYKKALEVDTCDAFPENYTQTLFNLGVAYQDSEKWQDAYNTFSDAINATESLREEILSGDESKQKLAEEHNRIYIGIVETCLQLNQPIEALEYAERSKTRNLVEQILLRDSQNIFPTDVANKLAQLRDDIASAQYQIQKGQVENYQELAQRLQDLRQQRNQLQDQYLPVGYGFQFDTFQQILDSETAVIEWYLVDETFLAFIILPPSSDSRGVEGIVPPSTSRRGAGGEVIVWQSTIDDFEQLGNWANTYLQNYYSERDTWRDKLTDELQKLADILHLDELLAHLPASCNRLILIPHRFLHLFPLHALPVKPETASLFLEPDPKGRKPCTPTEEYAETEPSYLLDIFPKGVSYAPSCQLLQQVKTRQRSDFDKLFAVQTPTPDLYEKYEKDLGAVGAIKKQFSHSNILRKGKATKAALLPTNTNTQTLTPLEDLKSAHCLFFFCHGYFNPNSPLDSGLVLADDNLTLAEIIAYFRLENCRLVTLSACETGIPDFNNISDEYISLPYGFLLAGSTNVVSSLWEVDATATALLMIKFYEELQQQDNIALALRTAQFWLRNTTVEGFQTWVSQSNLIRVWRVKLEGYFEKWKQEMGATTKLFNSPDYWSAFCIVGKGE</sequence>
<dbReference type="InterPro" id="IPR011990">
    <property type="entry name" value="TPR-like_helical_dom_sf"/>
</dbReference>
<organism evidence="4 5">
    <name type="scientific">Limnoraphis robusta CCNP1315</name>
    <dbReference type="NCBI Taxonomy" id="3110306"/>
    <lineage>
        <taxon>Bacteria</taxon>
        <taxon>Bacillati</taxon>
        <taxon>Cyanobacteriota</taxon>
        <taxon>Cyanophyceae</taxon>
        <taxon>Oscillatoriophycideae</taxon>
        <taxon>Oscillatoriales</taxon>
        <taxon>Sirenicapillariaceae</taxon>
        <taxon>Limnoraphis</taxon>
    </lineage>
</organism>
<accession>A0ABU5TS70</accession>
<reference evidence="4 5" key="1">
    <citation type="submission" date="2023-12" db="EMBL/GenBank/DDBJ databases">
        <title>Baltic Sea Cyanobacteria.</title>
        <authorList>
            <person name="Delbaje E."/>
            <person name="Fewer D.P."/>
            <person name="Shishido T.K."/>
        </authorList>
    </citation>
    <scope>NUCLEOTIDE SEQUENCE [LARGE SCALE GENOMIC DNA]</scope>
    <source>
        <strain evidence="4 5">CCNP 1315</strain>
    </source>
</reference>